<evidence type="ECO:0000256" key="1">
    <source>
        <dbReference type="ARBA" id="ARBA00004167"/>
    </source>
</evidence>
<dbReference type="GO" id="GO:0044877">
    <property type="term" value="F:protein-containing complex binding"/>
    <property type="evidence" value="ECO:0007669"/>
    <property type="project" value="InterPro"/>
</dbReference>
<dbReference type="PANTHER" id="PTHR38035:SF1">
    <property type="entry name" value="ANCILLARY SECYEG TRANSLOCON SUBUNIT"/>
    <property type="match status" value="1"/>
</dbReference>
<gene>
    <name evidence="11" type="ORF">PZ740_10955</name>
</gene>
<dbReference type="EMBL" id="JARGEQ010000096">
    <property type="protein sequence ID" value="MDF1586898.1"/>
    <property type="molecule type" value="Genomic_DNA"/>
</dbReference>
<dbReference type="GO" id="GO:0005886">
    <property type="term" value="C:plasma membrane"/>
    <property type="evidence" value="ECO:0007669"/>
    <property type="project" value="UniProtKB-SubCell"/>
</dbReference>
<evidence type="ECO:0000313" key="11">
    <source>
        <dbReference type="EMBL" id="MDF1586898.1"/>
    </source>
</evidence>
<evidence type="ECO:0000313" key="12">
    <source>
        <dbReference type="Proteomes" id="UP001301140"/>
    </source>
</evidence>
<keyword evidence="7" id="KW-0143">Chaperone</keyword>
<keyword evidence="5 9" id="KW-1133">Transmembrane helix</keyword>
<comment type="subcellular location">
    <subcellularLocation>
        <location evidence="2">Cell membrane</location>
    </subcellularLocation>
    <subcellularLocation>
        <location evidence="1">Membrane</location>
        <topology evidence="1">Single-pass membrane protein</topology>
    </subcellularLocation>
</comment>
<dbReference type="InterPro" id="IPR026039">
    <property type="entry name" value="YfgM"/>
</dbReference>
<keyword evidence="6 9" id="KW-0472">Membrane</keyword>
<feature type="region of interest" description="Disordered" evidence="8">
    <location>
        <begin position="195"/>
        <end position="223"/>
    </location>
</feature>
<evidence type="ECO:0000256" key="7">
    <source>
        <dbReference type="ARBA" id="ARBA00023186"/>
    </source>
</evidence>
<dbReference type="Pfam" id="PF09976">
    <property type="entry name" value="TPR_21"/>
    <property type="match status" value="1"/>
</dbReference>
<reference evidence="11 12" key="1">
    <citation type="submission" date="2023-03" db="EMBL/GenBank/DDBJ databases">
        <title>YIM 152171 draft genome.</title>
        <authorList>
            <person name="Yang Z."/>
        </authorList>
    </citation>
    <scope>NUCLEOTIDE SEQUENCE [LARGE SCALE GENOMIC DNA]</scope>
    <source>
        <strain evidence="11 12">YIM 152171</strain>
    </source>
</reference>
<organism evidence="11 12">
    <name type="scientific">Marinimicrococcus flavescens</name>
    <dbReference type="NCBI Taxonomy" id="3031815"/>
    <lineage>
        <taxon>Bacteria</taxon>
        <taxon>Pseudomonadati</taxon>
        <taxon>Pseudomonadota</taxon>
        <taxon>Alphaproteobacteria</taxon>
        <taxon>Geminicoccales</taxon>
        <taxon>Geminicoccaceae</taxon>
        <taxon>Marinimicrococcus</taxon>
    </lineage>
</organism>
<evidence type="ECO:0000256" key="8">
    <source>
        <dbReference type="SAM" id="MobiDB-lite"/>
    </source>
</evidence>
<keyword evidence="4 9" id="KW-0812">Transmembrane</keyword>
<dbReference type="InterPro" id="IPR018704">
    <property type="entry name" value="SecYEG/CpoB_TPR"/>
</dbReference>
<evidence type="ECO:0000256" key="9">
    <source>
        <dbReference type="SAM" id="Phobius"/>
    </source>
</evidence>
<feature type="domain" description="Ancillary SecYEG translocon subunit/Cell division coordinator CpoB TPR" evidence="10">
    <location>
        <begin position="23"/>
        <end position="191"/>
    </location>
</feature>
<accession>A0AAP4D5G8</accession>
<proteinExistence type="predicted"/>
<dbReference type="PANTHER" id="PTHR38035">
    <property type="entry name" value="UPF0070 PROTEIN YFGM"/>
    <property type="match status" value="1"/>
</dbReference>
<sequence>MKAEELFREVDEELQRDKLVALWKRWGGLAVGVVLLLVLAGVGWQGWQWWQHRQATEAARGFAAAEQLLAGGKPAEAAAAFSAFAEDAPAGFAALARLQAATAALEAGDRKAAGAALETLAGDEGADPMLRDLAVVLGASLEVDEAPPAGIIARLEPLATETGAWRHLARELIAAAALRAGERSRAVEALEAMRGDAQTPRAARERADELLRALGAEPTRTAS</sequence>
<keyword evidence="12" id="KW-1185">Reference proteome</keyword>
<feature type="compositionally biased region" description="Basic and acidic residues" evidence="8">
    <location>
        <begin position="202"/>
        <end position="211"/>
    </location>
</feature>
<keyword evidence="3" id="KW-1003">Cell membrane</keyword>
<name>A0AAP4D5G8_9PROT</name>
<evidence type="ECO:0000256" key="3">
    <source>
        <dbReference type="ARBA" id="ARBA00022475"/>
    </source>
</evidence>
<dbReference type="Proteomes" id="UP001301140">
    <property type="component" value="Unassembled WGS sequence"/>
</dbReference>
<evidence type="ECO:0000256" key="4">
    <source>
        <dbReference type="ARBA" id="ARBA00022692"/>
    </source>
</evidence>
<comment type="caution">
    <text evidence="11">The sequence shown here is derived from an EMBL/GenBank/DDBJ whole genome shotgun (WGS) entry which is preliminary data.</text>
</comment>
<evidence type="ECO:0000256" key="6">
    <source>
        <dbReference type="ARBA" id="ARBA00023136"/>
    </source>
</evidence>
<feature type="transmembrane region" description="Helical" evidence="9">
    <location>
        <begin position="26"/>
        <end position="44"/>
    </location>
</feature>
<evidence type="ECO:0000256" key="2">
    <source>
        <dbReference type="ARBA" id="ARBA00004236"/>
    </source>
</evidence>
<evidence type="ECO:0000259" key="10">
    <source>
        <dbReference type="Pfam" id="PF09976"/>
    </source>
</evidence>
<dbReference type="RefSeq" id="WP_327789316.1">
    <property type="nucleotide sequence ID" value="NZ_JARGEQ010000096.1"/>
</dbReference>
<evidence type="ECO:0000256" key="5">
    <source>
        <dbReference type="ARBA" id="ARBA00022989"/>
    </source>
</evidence>
<protein>
    <submittedName>
        <fullName evidence="11">Tetratricopeptide repeat protein</fullName>
    </submittedName>
</protein>
<dbReference type="Gene3D" id="1.20.5.510">
    <property type="entry name" value="Single helix bin"/>
    <property type="match status" value="1"/>
</dbReference>
<dbReference type="AlphaFoldDB" id="A0AAP4D5G8"/>